<dbReference type="EMBL" id="BMNA01000003">
    <property type="protein sequence ID" value="GGL95987.1"/>
    <property type="molecule type" value="Genomic_DNA"/>
</dbReference>
<name>A0A917SS52_9ACTN</name>
<proteinExistence type="predicted"/>
<dbReference type="CDD" id="cd05829">
    <property type="entry name" value="Sortase_F"/>
    <property type="match status" value="1"/>
</dbReference>
<reference evidence="2" key="2">
    <citation type="submission" date="2020-09" db="EMBL/GenBank/DDBJ databases">
        <authorList>
            <person name="Sun Q."/>
            <person name="Zhou Y."/>
        </authorList>
    </citation>
    <scope>NUCLEOTIDE SEQUENCE</scope>
    <source>
        <strain evidence="2">CGMCC 4.7308</strain>
    </source>
</reference>
<keyword evidence="3" id="KW-1185">Reference proteome</keyword>
<dbReference type="Gene3D" id="2.40.260.10">
    <property type="entry name" value="Sortase"/>
    <property type="match status" value="1"/>
</dbReference>
<keyword evidence="1" id="KW-0378">Hydrolase</keyword>
<dbReference type="Pfam" id="PF04203">
    <property type="entry name" value="Sortase"/>
    <property type="match status" value="1"/>
</dbReference>
<protein>
    <recommendedName>
        <fullName evidence="4">Class F sortase</fullName>
    </recommendedName>
</protein>
<dbReference type="GO" id="GO:0016787">
    <property type="term" value="F:hydrolase activity"/>
    <property type="evidence" value="ECO:0007669"/>
    <property type="project" value="UniProtKB-KW"/>
</dbReference>
<dbReference type="InterPro" id="IPR023365">
    <property type="entry name" value="Sortase_dom-sf"/>
</dbReference>
<dbReference type="SUPFAM" id="SSF63817">
    <property type="entry name" value="Sortase"/>
    <property type="match status" value="1"/>
</dbReference>
<evidence type="ECO:0000313" key="2">
    <source>
        <dbReference type="EMBL" id="GGL95987.1"/>
    </source>
</evidence>
<dbReference type="InterPro" id="IPR005754">
    <property type="entry name" value="Sortase"/>
</dbReference>
<evidence type="ECO:0000256" key="1">
    <source>
        <dbReference type="ARBA" id="ARBA00022801"/>
    </source>
</evidence>
<dbReference type="Proteomes" id="UP000655208">
    <property type="component" value="Unassembled WGS sequence"/>
</dbReference>
<dbReference type="InterPro" id="IPR042001">
    <property type="entry name" value="Sortase_F"/>
</dbReference>
<gene>
    <name evidence="2" type="ORF">GCM10011594_14610</name>
</gene>
<dbReference type="AlphaFoldDB" id="A0A917SS52"/>
<accession>A0A917SS52</accession>
<sequence>MEVPSLDDPDSKAGWFHDSPTPGALGPAIVLGHIDSKRYGPGVFYDLGKLQPGDQVQITRKDGTVAVFKIDGVRSYPKNAFPTLQVYGNLDHAGLRLITCGGVFDPDKGSYESNIVAFASLVSSHRA</sequence>
<evidence type="ECO:0000313" key="3">
    <source>
        <dbReference type="Proteomes" id="UP000655208"/>
    </source>
</evidence>
<evidence type="ECO:0008006" key="4">
    <source>
        <dbReference type="Google" id="ProtNLM"/>
    </source>
</evidence>
<organism evidence="2 3">
    <name type="scientific">Nakamurella endophytica</name>
    <dbReference type="NCBI Taxonomy" id="1748367"/>
    <lineage>
        <taxon>Bacteria</taxon>
        <taxon>Bacillati</taxon>
        <taxon>Actinomycetota</taxon>
        <taxon>Actinomycetes</taxon>
        <taxon>Nakamurellales</taxon>
        <taxon>Nakamurellaceae</taxon>
        <taxon>Nakamurella</taxon>
    </lineage>
</organism>
<reference evidence="2" key="1">
    <citation type="journal article" date="2014" name="Int. J. Syst. Evol. Microbiol.">
        <title>Complete genome sequence of Corynebacterium casei LMG S-19264T (=DSM 44701T), isolated from a smear-ripened cheese.</title>
        <authorList>
            <consortium name="US DOE Joint Genome Institute (JGI-PGF)"/>
            <person name="Walter F."/>
            <person name="Albersmeier A."/>
            <person name="Kalinowski J."/>
            <person name="Ruckert C."/>
        </authorList>
    </citation>
    <scope>NUCLEOTIDE SEQUENCE</scope>
    <source>
        <strain evidence="2">CGMCC 4.7308</strain>
    </source>
</reference>
<comment type="caution">
    <text evidence="2">The sequence shown here is derived from an EMBL/GenBank/DDBJ whole genome shotgun (WGS) entry which is preliminary data.</text>
</comment>